<dbReference type="STRING" id="1826909.A5893_14910"/>
<comment type="caution">
    <text evidence="1">The sequence shown here is derived from an EMBL/GenBank/DDBJ whole genome shotgun (WGS) entry which is preliminary data.</text>
</comment>
<dbReference type="RefSeq" id="WP_068823485.1">
    <property type="nucleotide sequence ID" value="NZ_LWHJ01000031.1"/>
</dbReference>
<dbReference type="OrthoDB" id="869432at2"/>
<gene>
    <name evidence="1" type="ORF">A5893_14910</name>
</gene>
<dbReference type="GO" id="GO:0016788">
    <property type="term" value="F:hydrolase activity, acting on ester bonds"/>
    <property type="evidence" value="ECO:0007669"/>
    <property type="project" value="UniProtKB-ARBA"/>
</dbReference>
<dbReference type="EMBL" id="LWHJ01000031">
    <property type="protein sequence ID" value="OAQ38092.1"/>
    <property type="molecule type" value="Genomic_DNA"/>
</dbReference>
<dbReference type="Gene3D" id="3.40.50.1110">
    <property type="entry name" value="SGNH hydrolase"/>
    <property type="match status" value="1"/>
</dbReference>
<sequence>MMEKLSLKIFLRNLAIFIALLFLCDRLIGFALEKSYFSLKIGQFAQTTYTLDKAAPDILVFGSSRALHHYSSEILSTKLQKSIYNAGSDGQFLPYYCAAQEVILQRKIPKIIILDVNIWELGPNESKYIKLASLLPYVGEHPLLKKYTSEISDFENIKFISKTYPYNSTLLISTYDHLFSNKLPEDDRGYFPLVRTIPKNQFQEYKEQQRIYNEKRAKQNIKIDEKAMVYYREFLQRCKDLKIKTYVIISPTILKEPKSKEKILLEIIAKDYPNVTFLDYSHDDNYNNHYQLFADEFHLNNLGAEKFSKELADRIK</sequence>
<protein>
    <recommendedName>
        <fullName evidence="3">DUF1574 domain-containing protein</fullName>
    </recommendedName>
</protein>
<reference evidence="1 2" key="2">
    <citation type="submission" date="2016-06" db="EMBL/GenBank/DDBJ databases">
        <title>Pedobacter psychrophilus sp. nov., isolated from Antarctic fragmentary rock.</title>
        <authorList>
            <person name="Svec P."/>
        </authorList>
    </citation>
    <scope>NUCLEOTIDE SEQUENCE [LARGE SCALE GENOMIC DNA]</scope>
    <source>
        <strain evidence="1 2">CCM 8644</strain>
    </source>
</reference>
<dbReference type="AlphaFoldDB" id="A0A179DBD6"/>
<dbReference type="SUPFAM" id="SSF52266">
    <property type="entry name" value="SGNH hydrolase"/>
    <property type="match status" value="1"/>
</dbReference>
<organism evidence="1 2">
    <name type="scientific">Pedobacter psychrophilus</name>
    <dbReference type="NCBI Taxonomy" id="1826909"/>
    <lineage>
        <taxon>Bacteria</taxon>
        <taxon>Pseudomonadati</taxon>
        <taxon>Bacteroidota</taxon>
        <taxon>Sphingobacteriia</taxon>
        <taxon>Sphingobacteriales</taxon>
        <taxon>Sphingobacteriaceae</taxon>
        <taxon>Pedobacter</taxon>
    </lineage>
</organism>
<dbReference type="Proteomes" id="UP000078459">
    <property type="component" value="Unassembled WGS sequence"/>
</dbReference>
<evidence type="ECO:0000313" key="1">
    <source>
        <dbReference type="EMBL" id="OAQ38092.1"/>
    </source>
</evidence>
<evidence type="ECO:0008006" key="3">
    <source>
        <dbReference type="Google" id="ProtNLM"/>
    </source>
</evidence>
<proteinExistence type="predicted"/>
<reference evidence="1 2" key="1">
    <citation type="submission" date="2016-04" db="EMBL/GenBank/DDBJ databases">
        <authorList>
            <person name="Evans L.H."/>
            <person name="Alamgir A."/>
            <person name="Owens N."/>
            <person name="Weber N.D."/>
            <person name="Virtaneva K."/>
            <person name="Barbian K."/>
            <person name="Babar A."/>
            <person name="Rosenke K."/>
        </authorList>
    </citation>
    <scope>NUCLEOTIDE SEQUENCE [LARGE SCALE GENOMIC DNA]</scope>
    <source>
        <strain evidence="1 2">CCM 8644</strain>
    </source>
</reference>
<evidence type="ECO:0000313" key="2">
    <source>
        <dbReference type="Proteomes" id="UP000078459"/>
    </source>
</evidence>
<dbReference type="InterPro" id="IPR036514">
    <property type="entry name" value="SGNH_hydro_sf"/>
</dbReference>
<keyword evidence="2" id="KW-1185">Reference proteome</keyword>
<name>A0A179DBD6_9SPHI</name>
<accession>A0A179DBD6</accession>